<dbReference type="EMBL" id="CP159925">
    <property type="protein sequence ID" value="XCO75733.1"/>
    <property type="molecule type" value="Genomic_DNA"/>
</dbReference>
<protein>
    <submittedName>
        <fullName evidence="2">Uncharacterized protein</fullName>
    </submittedName>
</protein>
<evidence type="ECO:0000313" key="2">
    <source>
        <dbReference type="EMBL" id="XCO75733.1"/>
    </source>
</evidence>
<feature type="coiled-coil region" evidence="1">
    <location>
        <begin position="50"/>
        <end position="77"/>
    </location>
</feature>
<keyword evidence="1" id="KW-0175">Coiled coil</keyword>
<gene>
    <name evidence="2" type="ORF">ABU614_02780</name>
</gene>
<dbReference type="RefSeq" id="WP_363798896.1">
    <property type="nucleotide sequence ID" value="NZ_CP159925.1"/>
</dbReference>
<accession>A0AAU8MU68</accession>
<organism evidence="2">
    <name type="scientific">Lysobacter firmicutimachus</name>
    <dbReference type="NCBI Taxonomy" id="1792846"/>
    <lineage>
        <taxon>Bacteria</taxon>
        <taxon>Pseudomonadati</taxon>
        <taxon>Pseudomonadota</taxon>
        <taxon>Gammaproteobacteria</taxon>
        <taxon>Lysobacterales</taxon>
        <taxon>Lysobacteraceae</taxon>
        <taxon>Lysobacter</taxon>
    </lineage>
</organism>
<evidence type="ECO:0000256" key="1">
    <source>
        <dbReference type="SAM" id="Coils"/>
    </source>
</evidence>
<dbReference type="AlphaFoldDB" id="A0AAU8MU68"/>
<reference evidence="2" key="1">
    <citation type="submission" date="2024-06" db="EMBL/GenBank/DDBJ databases">
        <authorList>
            <person name="Li S."/>
        </authorList>
    </citation>
    <scope>NUCLEOTIDE SEQUENCE</scope>
    <source>
        <strain evidence="2">SR10</strain>
    </source>
</reference>
<name>A0AAU8MU68_9GAMM</name>
<proteinExistence type="predicted"/>
<sequence>MTADHKTPLDQVNAALNQLKEMRHYSKNYVEQLTAQWLLFDGELKKLKQAQNIEELMMRQGELYDALEKEISELEELAVALQPAPEAPAGTLH</sequence>